<dbReference type="Gene3D" id="2.30.30.830">
    <property type="match status" value="1"/>
</dbReference>
<dbReference type="Pfam" id="PF04351">
    <property type="entry name" value="PilP"/>
    <property type="match status" value="1"/>
</dbReference>
<dbReference type="OrthoDB" id="5296580at2"/>
<feature type="compositionally biased region" description="Polar residues" evidence="1">
    <location>
        <begin position="92"/>
        <end position="102"/>
    </location>
</feature>
<dbReference type="PROSITE" id="PS51257">
    <property type="entry name" value="PROKAR_LIPOPROTEIN"/>
    <property type="match status" value="1"/>
</dbReference>
<accession>A0A4P6UKQ7</accession>
<gene>
    <name evidence="2" type="ORF">DW355_07980</name>
</gene>
<evidence type="ECO:0008006" key="4">
    <source>
        <dbReference type="Google" id="ProtNLM"/>
    </source>
</evidence>
<feature type="region of interest" description="Disordered" evidence="1">
    <location>
        <begin position="83"/>
        <end position="108"/>
    </location>
</feature>
<sequence>MVPKNRGRCMSLAPHGGLGGARLGALLILLLAGCEPADESALRAWMAEQRRQYDAGTAVTAAPTPAVAGVESIAGTAGRVEAEDPFDPRRLSGSQPLQQQAAARTDQPLEARPLSSLRMVGSLRQGDQVVALVQADLQVYQVPVGAVLGSNRARVLRISEDGITLREALRGPQGEPLARVLTLPMQGR</sequence>
<proteinExistence type="predicted"/>
<dbReference type="EMBL" id="CP031395">
    <property type="protein sequence ID" value="QBK04720.1"/>
    <property type="molecule type" value="Genomic_DNA"/>
</dbReference>
<evidence type="ECO:0000313" key="3">
    <source>
        <dbReference type="Proteomes" id="UP000292939"/>
    </source>
</evidence>
<dbReference type="KEGG" id="hgr:DW355_07980"/>
<evidence type="ECO:0000256" key="1">
    <source>
        <dbReference type="SAM" id="MobiDB-lite"/>
    </source>
</evidence>
<evidence type="ECO:0000313" key="2">
    <source>
        <dbReference type="EMBL" id="QBK04720.1"/>
    </source>
</evidence>
<organism evidence="2 3">
    <name type="scientific">Hylemonella gracilis</name>
    <dbReference type="NCBI Taxonomy" id="80880"/>
    <lineage>
        <taxon>Bacteria</taxon>
        <taxon>Pseudomonadati</taxon>
        <taxon>Pseudomonadota</taxon>
        <taxon>Betaproteobacteria</taxon>
        <taxon>Burkholderiales</taxon>
        <taxon>Comamonadaceae</taxon>
        <taxon>Hylemonella</taxon>
    </lineage>
</organism>
<name>A0A4P6UKQ7_9BURK</name>
<reference evidence="2 3" key="1">
    <citation type="submission" date="2018-07" db="EMBL/GenBank/DDBJ databases">
        <title>Exploring interactions and the metabolic potential of the ultra-small soil bacteria Hylemonella gracilis.</title>
        <authorList>
            <person name="Tyc O."/>
            <person name="Kulkarni P."/>
            <person name="Gawehns F."/>
            <person name="Hundscheid M."/>
            <person name="Zweers H."/>
            <person name="Garbeva P."/>
        </authorList>
    </citation>
    <scope>NUCLEOTIDE SEQUENCE [LARGE SCALE GENOMIC DNA]</scope>
    <source>
        <strain evidence="2 3">NS1</strain>
    </source>
</reference>
<dbReference type="Proteomes" id="UP000292939">
    <property type="component" value="Chromosome"/>
</dbReference>
<dbReference type="AlphaFoldDB" id="A0A4P6UKQ7"/>
<protein>
    <recommendedName>
        <fullName evidence="4">Pilus assembly protein PilP</fullName>
    </recommendedName>
</protein>
<dbReference type="InterPro" id="IPR007446">
    <property type="entry name" value="PilP"/>
</dbReference>